<evidence type="ECO:0000256" key="7">
    <source>
        <dbReference type="ARBA" id="ARBA00023065"/>
    </source>
</evidence>
<dbReference type="GO" id="GO:0046872">
    <property type="term" value="F:metal ion binding"/>
    <property type="evidence" value="ECO:0007669"/>
    <property type="project" value="UniProtKB-KW"/>
</dbReference>
<keyword evidence="12" id="KW-0479">Metal-binding</keyword>
<keyword evidence="7 12" id="KW-0406">Ion transport</keyword>
<comment type="activity regulation">
    <text evidence="12">Na(+) is not transported, but it plays an essential structural role and its presence is essential for fluoride channel function.</text>
</comment>
<evidence type="ECO:0000256" key="9">
    <source>
        <dbReference type="ARBA" id="ARBA00023303"/>
    </source>
</evidence>
<protein>
    <recommendedName>
        <fullName evidence="12">Fluoride-specific ion channel FluC</fullName>
    </recommendedName>
</protein>
<evidence type="ECO:0000256" key="11">
    <source>
        <dbReference type="ARBA" id="ARBA00035585"/>
    </source>
</evidence>
<evidence type="ECO:0000256" key="1">
    <source>
        <dbReference type="ARBA" id="ARBA00004651"/>
    </source>
</evidence>
<evidence type="ECO:0000256" key="4">
    <source>
        <dbReference type="ARBA" id="ARBA00022692"/>
    </source>
</evidence>
<comment type="function">
    <text evidence="12">Fluoride-specific ion channel. Important for reducing fluoride concentration in the cell, thus reducing its toxicity.</text>
</comment>
<dbReference type="InterPro" id="IPR003691">
    <property type="entry name" value="FluC"/>
</dbReference>
<comment type="subcellular location">
    <subcellularLocation>
        <location evidence="1 12">Cell membrane</location>
        <topology evidence="1 12">Multi-pass membrane protein</topology>
    </subcellularLocation>
</comment>
<proteinExistence type="inferred from homology"/>
<dbReference type="PANTHER" id="PTHR28259">
    <property type="entry name" value="FLUORIDE EXPORT PROTEIN 1-RELATED"/>
    <property type="match status" value="1"/>
</dbReference>
<evidence type="ECO:0000256" key="8">
    <source>
        <dbReference type="ARBA" id="ARBA00023136"/>
    </source>
</evidence>
<reference evidence="13" key="2">
    <citation type="submission" date="2020-09" db="EMBL/GenBank/DDBJ databases">
        <authorList>
            <person name="Sun Q."/>
            <person name="Zhou Y."/>
        </authorList>
    </citation>
    <scope>NUCLEOTIDE SEQUENCE</scope>
    <source>
        <strain evidence="13">CGMCC 1.12726</strain>
    </source>
</reference>
<keyword evidence="9 12" id="KW-0407">Ion channel</keyword>
<dbReference type="AlphaFoldDB" id="A0A917CHM6"/>
<accession>A0A917CHM6</accession>
<evidence type="ECO:0000256" key="2">
    <source>
        <dbReference type="ARBA" id="ARBA00022475"/>
    </source>
</evidence>
<dbReference type="EMBL" id="BMFO01000002">
    <property type="protein sequence ID" value="GGF88680.1"/>
    <property type="molecule type" value="Genomic_DNA"/>
</dbReference>
<keyword evidence="12" id="KW-0813">Transport</keyword>
<dbReference type="HAMAP" id="MF_00454">
    <property type="entry name" value="FluC"/>
    <property type="match status" value="1"/>
</dbReference>
<evidence type="ECO:0000256" key="6">
    <source>
        <dbReference type="ARBA" id="ARBA00023053"/>
    </source>
</evidence>
<evidence type="ECO:0000256" key="12">
    <source>
        <dbReference type="HAMAP-Rule" id="MF_00454"/>
    </source>
</evidence>
<evidence type="ECO:0000313" key="13">
    <source>
        <dbReference type="EMBL" id="GGF88680.1"/>
    </source>
</evidence>
<dbReference type="GO" id="GO:0140114">
    <property type="term" value="P:cellular detoxification of fluoride"/>
    <property type="evidence" value="ECO:0007669"/>
    <property type="project" value="UniProtKB-UniRule"/>
</dbReference>
<dbReference type="GO" id="GO:0062054">
    <property type="term" value="F:fluoride channel activity"/>
    <property type="evidence" value="ECO:0007669"/>
    <property type="project" value="UniProtKB-UniRule"/>
</dbReference>
<evidence type="ECO:0000256" key="10">
    <source>
        <dbReference type="ARBA" id="ARBA00035120"/>
    </source>
</evidence>
<evidence type="ECO:0000313" key="14">
    <source>
        <dbReference type="Proteomes" id="UP000632858"/>
    </source>
</evidence>
<keyword evidence="2 12" id="KW-1003">Cell membrane</keyword>
<keyword evidence="14" id="KW-1185">Reference proteome</keyword>
<dbReference type="RefSeq" id="WP_188448098.1">
    <property type="nucleotide sequence ID" value="NZ_BMFO01000002.1"/>
</dbReference>
<feature type="transmembrane region" description="Helical" evidence="12">
    <location>
        <begin position="102"/>
        <end position="123"/>
    </location>
</feature>
<keyword evidence="4 12" id="KW-0812">Transmembrane</keyword>
<comment type="similarity">
    <text evidence="10 12">Belongs to the fluoride channel Fluc/FEX (TC 1.A.43) family.</text>
</comment>
<dbReference type="Pfam" id="PF02537">
    <property type="entry name" value="CRCB"/>
    <property type="match status" value="1"/>
</dbReference>
<dbReference type="GO" id="GO:0005886">
    <property type="term" value="C:plasma membrane"/>
    <property type="evidence" value="ECO:0007669"/>
    <property type="project" value="UniProtKB-SubCell"/>
</dbReference>
<organism evidence="13 14">
    <name type="scientific">Arenimonas maotaiensis</name>
    <dbReference type="NCBI Taxonomy" id="1446479"/>
    <lineage>
        <taxon>Bacteria</taxon>
        <taxon>Pseudomonadati</taxon>
        <taxon>Pseudomonadota</taxon>
        <taxon>Gammaproteobacteria</taxon>
        <taxon>Lysobacterales</taxon>
        <taxon>Lysobacteraceae</taxon>
        <taxon>Arenimonas</taxon>
    </lineage>
</organism>
<dbReference type="PANTHER" id="PTHR28259:SF1">
    <property type="entry name" value="FLUORIDE EXPORT PROTEIN 1-RELATED"/>
    <property type="match status" value="1"/>
</dbReference>
<dbReference type="NCBIfam" id="TIGR00494">
    <property type="entry name" value="crcB"/>
    <property type="match status" value="1"/>
</dbReference>
<comment type="catalytic activity">
    <reaction evidence="11">
        <text>fluoride(in) = fluoride(out)</text>
        <dbReference type="Rhea" id="RHEA:76159"/>
        <dbReference type="ChEBI" id="CHEBI:17051"/>
    </reaction>
    <physiologicalReaction direction="left-to-right" evidence="11">
        <dbReference type="Rhea" id="RHEA:76160"/>
    </physiologicalReaction>
</comment>
<gene>
    <name evidence="12 13" type="primary">crcB</name>
    <name evidence="12" type="synonym">fluC</name>
    <name evidence="13" type="ORF">GCM10010960_08170</name>
</gene>
<keyword evidence="8 12" id="KW-0472">Membrane</keyword>
<keyword evidence="5 12" id="KW-1133">Transmembrane helix</keyword>
<feature type="binding site" evidence="12">
    <location>
        <position position="80"/>
    </location>
    <ligand>
        <name>Na(+)</name>
        <dbReference type="ChEBI" id="CHEBI:29101"/>
        <note>structural</note>
    </ligand>
</feature>
<reference evidence="13" key="1">
    <citation type="journal article" date="2014" name="Int. J. Syst. Evol. Microbiol.">
        <title>Complete genome sequence of Corynebacterium casei LMG S-19264T (=DSM 44701T), isolated from a smear-ripened cheese.</title>
        <authorList>
            <consortium name="US DOE Joint Genome Institute (JGI-PGF)"/>
            <person name="Walter F."/>
            <person name="Albersmeier A."/>
            <person name="Kalinowski J."/>
            <person name="Ruckert C."/>
        </authorList>
    </citation>
    <scope>NUCLEOTIDE SEQUENCE</scope>
    <source>
        <strain evidence="13">CGMCC 1.12726</strain>
    </source>
</reference>
<keyword evidence="6 12" id="KW-0915">Sodium</keyword>
<dbReference type="Proteomes" id="UP000632858">
    <property type="component" value="Unassembled WGS sequence"/>
</dbReference>
<evidence type="ECO:0000256" key="5">
    <source>
        <dbReference type="ARBA" id="ARBA00022989"/>
    </source>
</evidence>
<evidence type="ECO:0000256" key="3">
    <source>
        <dbReference type="ARBA" id="ARBA00022519"/>
    </source>
</evidence>
<sequence>MNAFLPHAAIVAVGGGLGAVARFAVSHWLLPHTLNQRFPWSTFAVNVAGCLVAGALFAYAAKHSAFSPGLRLFLFTGLLGGFTTFSAFGLETANLLKRGDMAMAALYVLASLACGLAAIGLAYRFTP</sequence>
<feature type="transmembrane region" description="Helical" evidence="12">
    <location>
        <begin position="42"/>
        <end position="60"/>
    </location>
</feature>
<comment type="caution">
    <text evidence="13">The sequence shown here is derived from an EMBL/GenBank/DDBJ whole genome shotgun (WGS) entry which is preliminary data.</text>
</comment>
<name>A0A917CHM6_9GAMM</name>
<keyword evidence="3" id="KW-0997">Cell inner membrane</keyword>
<feature type="transmembrane region" description="Helical" evidence="12">
    <location>
        <begin position="72"/>
        <end position="90"/>
    </location>
</feature>
<feature type="binding site" evidence="12">
    <location>
        <position position="83"/>
    </location>
    <ligand>
        <name>Na(+)</name>
        <dbReference type="ChEBI" id="CHEBI:29101"/>
        <note>structural</note>
    </ligand>
</feature>